<feature type="transmembrane region" description="Helical" evidence="1">
    <location>
        <begin position="308"/>
        <end position="329"/>
    </location>
</feature>
<protein>
    <recommendedName>
        <fullName evidence="4">DUF2029 domain-containing protein</fullName>
    </recommendedName>
</protein>
<keyword evidence="1" id="KW-1133">Transmembrane helix</keyword>
<evidence type="ECO:0000313" key="2">
    <source>
        <dbReference type="EMBL" id="BDZ51502.1"/>
    </source>
</evidence>
<evidence type="ECO:0008006" key="4">
    <source>
        <dbReference type="Google" id="ProtNLM"/>
    </source>
</evidence>
<accession>A0ABN6Y2D0</accession>
<keyword evidence="1" id="KW-0472">Membrane</keyword>
<feature type="transmembrane region" description="Helical" evidence="1">
    <location>
        <begin position="139"/>
        <end position="160"/>
    </location>
</feature>
<feature type="transmembrane region" description="Helical" evidence="1">
    <location>
        <begin position="349"/>
        <end position="368"/>
    </location>
</feature>
<reference evidence="3" key="1">
    <citation type="journal article" date="2019" name="Int. J. Syst. Evol. Microbiol.">
        <title>The Global Catalogue of Microorganisms (GCM) 10K type strain sequencing project: providing services to taxonomists for standard genome sequencing and annotation.</title>
        <authorList>
            <consortium name="The Broad Institute Genomics Platform"/>
            <consortium name="The Broad Institute Genome Sequencing Center for Infectious Disease"/>
            <person name="Wu L."/>
            <person name="Ma J."/>
        </authorList>
    </citation>
    <scope>NUCLEOTIDE SEQUENCE [LARGE SCALE GENOMIC DNA]</scope>
    <source>
        <strain evidence="3">NBRC 108728</strain>
    </source>
</reference>
<proteinExistence type="predicted"/>
<feature type="transmembrane region" description="Helical" evidence="1">
    <location>
        <begin position="280"/>
        <end position="301"/>
    </location>
</feature>
<feature type="transmembrane region" description="Helical" evidence="1">
    <location>
        <begin position="380"/>
        <end position="400"/>
    </location>
</feature>
<dbReference type="RefSeq" id="WP_286344252.1">
    <property type="nucleotide sequence ID" value="NZ_AP027732.1"/>
</dbReference>
<feature type="transmembrane region" description="Helical" evidence="1">
    <location>
        <begin position="30"/>
        <end position="48"/>
    </location>
</feature>
<feature type="transmembrane region" description="Helical" evidence="1">
    <location>
        <begin position="105"/>
        <end position="127"/>
    </location>
</feature>
<evidence type="ECO:0000313" key="3">
    <source>
        <dbReference type="Proteomes" id="UP001321486"/>
    </source>
</evidence>
<dbReference type="EMBL" id="AP027732">
    <property type="protein sequence ID" value="BDZ51502.1"/>
    <property type="molecule type" value="Genomic_DNA"/>
</dbReference>
<feature type="transmembrane region" description="Helical" evidence="1">
    <location>
        <begin position="180"/>
        <end position="208"/>
    </location>
</feature>
<name>A0ABN6Y2D0_9MICO</name>
<dbReference type="Proteomes" id="UP001321486">
    <property type="component" value="Chromosome"/>
</dbReference>
<organism evidence="2 3">
    <name type="scientific">Frondihabitans sucicola</name>
    <dbReference type="NCBI Taxonomy" id="1268041"/>
    <lineage>
        <taxon>Bacteria</taxon>
        <taxon>Bacillati</taxon>
        <taxon>Actinomycetota</taxon>
        <taxon>Actinomycetes</taxon>
        <taxon>Micrococcales</taxon>
        <taxon>Microbacteriaceae</taxon>
        <taxon>Frondihabitans</taxon>
    </lineage>
</organism>
<sequence length="449" mass="48498">MTYLPADVARTRMPAAEVRRRRPTARGGEILAGVLIAILLALVARLRLPPEVRATVWAEDGRVFLHERYDLGVFGSLFHPYQGYLQFVPRILTDIATAVSPLDHFATTVTALVCTASGIVACLVFWCSRDVVSSPWSRAALASITVLVPALPIEVLGNMANFHWLLLWLTPWLLLFRPRAWWQSGVVAVILLACALSEIQVALFLPLVLFSLRRPKSWPVSAALVVGVAAQIAALATHARTRPERSPLTALDVIRGYLESVVLPIANPSANWVGARVTQFGWWIGLLALIPFLVAAVILVLRTRGFDFVAIGAVAAGATVPWVAGALVNADHYVQFDHYTPAEELHGRILRYGVVPAMFLIALVVLAADRLLRAKGRAAVTVGVVALALTFCAQAVHVHVESHRRDGGPLWTTGVAAATTSCESGAQAASIPEAPSWKTDLSCAVVLDR</sequence>
<keyword evidence="3" id="KW-1185">Reference proteome</keyword>
<gene>
    <name evidence="2" type="ORF">GCM10025867_37430</name>
</gene>
<feature type="transmembrane region" description="Helical" evidence="1">
    <location>
        <begin position="220"/>
        <end position="239"/>
    </location>
</feature>
<evidence type="ECO:0000256" key="1">
    <source>
        <dbReference type="SAM" id="Phobius"/>
    </source>
</evidence>
<keyword evidence="1" id="KW-0812">Transmembrane</keyword>